<dbReference type="AlphaFoldDB" id="A0A7C8YCL1"/>
<evidence type="ECO:0000313" key="2">
    <source>
        <dbReference type="EMBL" id="MBA4615099.1"/>
    </source>
</evidence>
<feature type="compositionally biased region" description="Basic and acidic residues" evidence="1">
    <location>
        <begin position="110"/>
        <end position="119"/>
    </location>
</feature>
<evidence type="ECO:0000256" key="1">
    <source>
        <dbReference type="SAM" id="MobiDB-lite"/>
    </source>
</evidence>
<organism evidence="2">
    <name type="scientific">Opuntia streptacantha</name>
    <name type="common">Prickly pear cactus</name>
    <name type="synonym">Opuntia cardona</name>
    <dbReference type="NCBI Taxonomy" id="393608"/>
    <lineage>
        <taxon>Eukaryota</taxon>
        <taxon>Viridiplantae</taxon>
        <taxon>Streptophyta</taxon>
        <taxon>Embryophyta</taxon>
        <taxon>Tracheophyta</taxon>
        <taxon>Spermatophyta</taxon>
        <taxon>Magnoliopsida</taxon>
        <taxon>eudicotyledons</taxon>
        <taxon>Gunneridae</taxon>
        <taxon>Pentapetalae</taxon>
        <taxon>Caryophyllales</taxon>
        <taxon>Cactineae</taxon>
        <taxon>Cactaceae</taxon>
        <taxon>Opuntioideae</taxon>
        <taxon>Opuntia</taxon>
    </lineage>
</organism>
<sequence>MGIRFSPSQLYNPGQGRRRSEMMVVVGQGLTLVKGWRWSMASGVEQGGRIGPTMRWRAKQGRQSRASRGWLKEKPKMGGNEQMASVWWWSTGRRCRAVNEPATSHRRKTENRERKEESKVAGQEVWGLCGQRLGGCPAGDCSGQGPWRVSRCSTGAAGRGVEGTGVREEEAVGREEGE</sequence>
<reference evidence="2" key="2">
    <citation type="submission" date="2020-07" db="EMBL/GenBank/DDBJ databases">
        <authorList>
            <person name="Vera ALvarez R."/>
            <person name="Arias-Moreno D.M."/>
            <person name="Jimenez-Jacinto V."/>
            <person name="Jimenez-Bremont J.F."/>
            <person name="Swaminathan K."/>
            <person name="Moose S.P."/>
            <person name="Guerrero-Gonzalez M.L."/>
            <person name="Marino-Ramirez L."/>
            <person name="Landsman D."/>
            <person name="Rodriguez-Kessler M."/>
            <person name="Delgado-Sanchez P."/>
        </authorList>
    </citation>
    <scope>NUCLEOTIDE SEQUENCE</scope>
    <source>
        <tissue evidence="2">Cladode</tissue>
    </source>
</reference>
<accession>A0A7C8YCL1</accession>
<reference evidence="2" key="1">
    <citation type="journal article" date="2013" name="J. Plant Res.">
        <title>Effect of fungi and light on seed germination of three Opuntia species from semiarid lands of central Mexico.</title>
        <authorList>
            <person name="Delgado-Sanchez P."/>
            <person name="Jimenez-Bremont J.F."/>
            <person name="Guerrero-Gonzalez Mde L."/>
            <person name="Flores J."/>
        </authorList>
    </citation>
    <scope>NUCLEOTIDE SEQUENCE</scope>
    <source>
        <tissue evidence="2">Cladode</tissue>
    </source>
</reference>
<name>A0A7C8YCL1_OPUST</name>
<dbReference type="EMBL" id="GISG01006115">
    <property type="protein sequence ID" value="MBA4615099.1"/>
    <property type="molecule type" value="Transcribed_RNA"/>
</dbReference>
<proteinExistence type="predicted"/>
<feature type="region of interest" description="Disordered" evidence="1">
    <location>
        <begin position="154"/>
        <end position="178"/>
    </location>
</feature>
<feature type="compositionally biased region" description="Basic and acidic residues" evidence="1">
    <location>
        <begin position="165"/>
        <end position="178"/>
    </location>
</feature>
<protein>
    <submittedName>
        <fullName evidence="2">Uncharacterized protein</fullName>
    </submittedName>
</protein>
<feature type="region of interest" description="Disordered" evidence="1">
    <location>
        <begin position="98"/>
        <end position="119"/>
    </location>
</feature>